<keyword evidence="3" id="KW-1185">Reference proteome</keyword>
<dbReference type="Proteomes" id="UP001139031">
    <property type="component" value="Unassembled WGS sequence"/>
</dbReference>
<dbReference type="InterPro" id="IPR011047">
    <property type="entry name" value="Quinoprotein_ADH-like_sf"/>
</dbReference>
<dbReference type="EMBL" id="JAIRAU010000028">
    <property type="protein sequence ID" value="MBZ5711850.1"/>
    <property type="molecule type" value="Genomic_DNA"/>
</dbReference>
<proteinExistence type="predicted"/>
<accession>A0ABS7TUM6</accession>
<organism evidence="2 3">
    <name type="scientific">Nannocystis pusilla</name>
    <dbReference type="NCBI Taxonomy" id="889268"/>
    <lineage>
        <taxon>Bacteria</taxon>
        <taxon>Pseudomonadati</taxon>
        <taxon>Myxococcota</taxon>
        <taxon>Polyangia</taxon>
        <taxon>Nannocystales</taxon>
        <taxon>Nannocystaceae</taxon>
        <taxon>Nannocystis</taxon>
    </lineage>
</organism>
<evidence type="ECO:0000259" key="1">
    <source>
        <dbReference type="Pfam" id="PF21831"/>
    </source>
</evidence>
<gene>
    <name evidence="2" type="ORF">K7C98_21625</name>
</gene>
<feature type="domain" description="DUF6891" evidence="1">
    <location>
        <begin position="130"/>
        <end position="234"/>
    </location>
</feature>
<dbReference type="Pfam" id="PF21831">
    <property type="entry name" value="DUF6891"/>
    <property type="match status" value="1"/>
</dbReference>
<dbReference type="SUPFAM" id="SSF50998">
    <property type="entry name" value="Quinoprotein alcohol dehydrogenase-like"/>
    <property type="match status" value="1"/>
</dbReference>
<dbReference type="RefSeq" id="WP_224193614.1">
    <property type="nucleotide sequence ID" value="NZ_JAIRAU010000028.1"/>
</dbReference>
<evidence type="ECO:0000313" key="3">
    <source>
        <dbReference type="Proteomes" id="UP001139031"/>
    </source>
</evidence>
<sequence>MDITRSTLEQIVGDLKGREAFRLRGRNLNGPYDQFDVFPALADAEVAEFSPTDEGEAPAFLLWSRKADKAFAGDGALTRPLTAWWGGDRNALQMAFARRGLTVRLTRDEAARERYAESGTLVLSPRSAAQTCDLRRLLAAFDALAERGVLALACAGSTQSAGWEQITETQRDPEQTAVFWHDQSHDAFDDLGQLAHALSLYWRGDAGLVCDELERAGFAVVRPRSEDVAIEVSPSRGPAPDIEAFAAAHEANVVAAPRKPRKPRAPAGPYTELHRFRAPNRGLRVHRLAFDPTGPALAVTQEPDLRGGPEHALYRVESATGAVTRVFTGHGASGSCGGCEFLPDGRLVYSLYDFDPAKSLMTAGGIVRLLVWEPEGDVVRELAVHPIEHISNYSLSTLDAAGERVAVVTATGVSLLAVGPAGATSWQEQARVGGPAVNAYPLAALSRDGRHVAWTATIGNDVRCVDTGKGTTLWREDLFPDHSGGHGVRRLGFDPRGEHLVALCQRSLYGPERDGKIEVRQDRRLQFLALADGKRTLSALEDATVGLTAIAWHPDGRRLAIGNESGELELRDYPGGELLATHKVFAKGGLTAIAFDRSGAHAAVGSEKGEIAVLALR</sequence>
<dbReference type="InterPro" id="IPR054186">
    <property type="entry name" value="DUF6891"/>
</dbReference>
<dbReference type="InterPro" id="IPR015943">
    <property type="entry name" value="WD40/YVTN_repeat-like_dom_sf"/>
</dbReference>
<protein>
    <submittedName>
        <fullName evidence="2">WD40 repeat domain-containing protein</fullName>
    </submittedName>
</protein>
<reference evidence="2" key="1">
    <citation type="submission" date="2021-08" db="EMBL/GenBank/DDBJ databases">
        <authorList>
            <person name="Stevens D.C."/>
        </authorList>
    </citation>
    <scope>NUCLEOTIDE SEQUENCE</scope>
    <source>
        <strain evidence="2">DSM 53165</strain>
    </source>
</reference>
<dbReference type="Gene3D" id="2.130.10.10">
    <property type="entry name" value="YVTN repeat-like/Quinoprotein amine dehydrogenase"/>
    <property type="match status" value="2"/>
</dbReference>
<name>A0ABS7TUM6_9BACT</name>
<evidence type="ECO:0000313" key="2">
    <source>
        <dbReference type="EMBL" id="MBZ5711850.1"/>
    </source>
</evidence>
<comment type="caution">
    <text evidence="2">The sequence shown here is derived from an EMBL/GenBank/DDBJ whole genome shotgun (WGS) entry which is preliminary data.</text>
</comment>